<dbReference type="PANTHER" id="PTHR35394:SF5">
    <property type="entry name" value="DUF3176 DOMAIN-CONTAINING PROTEIN"/>
    <property type="match status" value="1"/>
</dbReference>
<feature type="signal peptide" evidence="2">
    <location>
        <begin position="1"/>
        <end position="21"/>
    </location>
</feature>
<dbReference type="OrthoDB" id="5242705at2759"/>
<gene>
    <name evidence="3" type="ORF">EDB81DRAFT_654754</name>
</gene>
<feature type="chain" id="PRO_5040342964" evidence="2">
    <location>
        <begin position="22"/>
        <end position="285"/>
    </location>
</feature>
<dbReference type="PANTHER" id="PTHR35394">
    <property type="entry name" value="DUF3176 DOMAIN-CONTAINING PROTEIN"/>
    <property type="match status" value="1"/>
</dbReference>
<comment type="caution">
    <text evidence="3">The sequence shown here is derived from an EMBL/GenBank/DDBJ whole genome shotgun (WGS) entry which is preliminary data.</text>
</comment>
<feature type="transmembrane region" description="Helical" evidence="1">
    <location>
        <begin position="203"/>
        <end position="225"/>
    </location>
</feature>
<feature type="non-terminal residue" evidence="3">
    <location>
        <position position="1"/>
    </location>
</feature>
<organism evidence="3 4">
    <name type="scientific">Dactylonectria macrodidyma</name>
    <dbReference type="NCBI Taxonomy" id="307937"/>
    <lineage>
        <taxon>Eukaryota</taxon>
        <taxon>Fungi</taxon>
        <taxon>Dikarya</taxon>
        <taxon>Ascomycota</taxon>
        <taxon>Pezizomycotina</taxon>
        <taxon>Sordariomycetes</taxon>
        <taxon>Hypocreomycetidae</taxon>
        <taxon>Hypocreales</taxon>
        <taxon>Nectriaceae</taxon>
        <taxon>Dactylonectria</taxon>
    </lineage>
</organism>
<keyword evidence="1" id="KW-0812">Transmembrane</keyword>
<proteinExistence type="predicted"/>
<dbReference type="AlphaFoldDB" id="A0A9P9EPM4"/>
<reference evidence="3" key="1">
    <citation type="journal article" date="2021" name="Nat. Commun.">
        <title>Genetic determinants of endophytism in the Arabidopsis root mycobiome.</title>
        <authorList>
            <person name="Mesny F."/>
            <person name="Miyauchi S."/>
            <person name="Thiergart T."/>
            <person name="Pickel B."/>
            <person name="Atanasova L."/>
            <person name="Karlsson M."/>
            <person name="Huettel B."/>
            <person name="Barry K.W."/>
            <person name="Haridas S."/>
            <person name="Chen C."/>
            <person name="Bauer D."/>
            <person name="Andreopoulos W."/>
            <person name="Pangilinan J."/>
            <person name="LaButti K."/>
            <person name="Riley R."/>
            <person name="Lipzen A."/>
            <person name="Clum A."/>
            <person name="Drula E."/>
            <person name="Henrissat B."/>
            <person name="Kohler A."/>
            <person name="Grigoriev I.V."/>
            <person name="Martin F.M."/>
            <person name="Hacquard S."/>
        </authorList>
    </citation>
    <scope>NUCLEOTIDE SEQUENCE</scope>
    <source>
        <strain evidence="3">MPI-CAGE-AT-0147</strain>
    </source>
</reference>
<keyword evidence="1" id="KW-0472">Membrane</keyword>
<evidence type="ECO:0000313" key="4">
    <source>
        <dbReference type="Proteomes" id="UP000738349"/>
    </source>
</evidence>
<sequence>WVSFGAAITICLLAIDPFIQSIIFYSGDFSNVDSMTASIARASMLDIGSWGRDPGIDIEYHGQGGVQDTYRSWQPSFNDTDLLEYIKEDFGNSLAELYHGLEPSWPTVIPRSDLKLQILDPNGRLPSGLQQVFNITQKAITTMMADVDDELAYSVNMAITDSTNITASFENAARLISFRMREMDNATQVGATEQWVIYIRVRWGFLAAPAILTVAAIAFSIHSIIRSHKIQHGTIESDPLKMLVAGLQHDARESVMTMASEGKKPDSVVVGLYEGKQGVELGLGR</sequence>
<accession>A0A9P9EPM4</accession>
<protein>
    <submittedName>
        <fullName evidence="3">Uncharacterized protein</fullName>
    </submittedName>
</protein>
<evidence type="ECO:0000313" key="3">
    <source>
        <dbReference type="EMBL" id="KAH7140894.1"/>
    </source>
</evidence>
<keyword evidence="1" id="KW-1133">Transmembrane helix</keyword>
<dbReference type="Proteomes" id="UP000738349">
    <property type="component" value="Unassembled WGS sequence"/>
</dbReference>
<keyword evidence="2" id="KW-0732">Signal</keyword>
<dbReference type="EMBL" id="JAGMUV010000011">
    <property type="protein sequence ID" value="KAH7140894.1"/>
    <property type="molecule type" value="Genomic_DNA"/>
</dbReference>
<evidence type="ECO:0000256" key="1">
    <source>
        <dbReference type="SAM" id="Phobius"/>
    </source>
</evidence>
<name>A0A9P9EPM4_9HYPO</name>
<keyword evidence="4" id="KW-1185">Reference proteome</keyword>
<evidence type="ECO:0000256" key="2">
    <source>
        <dbReference type="SAM" id="SignalP"/>
    </source>
</evidence>